<dbReference type="InterPro" id="IPR001789">
    <property type="entry name" value="Sig_transdc_resp-reg_receiver"/>
</dbReference>
<dbReference type="Gene3D" id="6.10.250.690">
    <property type="match status" value="1"/>
</dbReference>
<dbReference type="PANTHER" id="PTHR48111">
    <property type="entry name" value="REGULATOR OF RPOS"/>
    <property type="match status" value="1"/>
</dbReference>
<dbReference type="SMART" id="SM00862">
    <property type="entry name" value="Trans_reg_C"/>
    <property type="match status" value="1"/>
</dbReference>
<dbReference type="GO" id="GO:0005829">
    <property type="term" value="C:cytosol"/>
    <property type="evidence" value="ECO:0007669"/>
    <property type="project" value="TreeGrafter"/>
</dbReference>
<evidence type="ECO:0000256" key="1">
    <source>
        <dbReference type="ARBA" id="ARBA00018672"/>
    </source>
</evidence>
<keyword evidence="2 8" id="KW-0597">Phosphoprotein</keyword>
<feature type="domain" description="OmpR/PhoB-type" evidence="11">
    <location>
        <begin position="133"/>
        <end position="232"/>
    </location>
</feature>
<dbReference type="Gene3D" id="3.40.50.2300">
    <property type="match status" value="1"/>
</dbReference>
<dbReference type="GO" id="GO:0006355">
    <property type="term" value="P:regulation of DNA-templated transcription"/>
    <property type="evidence" value="ECO:0007669"/>
    <property type="project" value="InterPro"/>
</dbReference>
<dbReference type="PROSITE" id="PS50110">
    <property type="entry name" value="RESPONSE_REGULATORY"/>
    <property type="match status" value="1"/>
</dbReference>
<evidence type="ECO:0000313" key="13">
    <source>
        <dbReference type="Proteomes" id="UP000267250"/>
    </source>
</evidence>
<dbReference type="InterPro" id="IPR016032">
    <property type="entry name" value="Sig_transdc_resp-reg_C-effctor"/>
</dbReference>
<reference evidence="12 13" key="1">
    <citation type="submission" date="2016-07" db="EMBL/GenBank/DDBJ databases">
        <title>Genome and transcriptome analysis of iron-reducing fermentative bacteria Anoxybacter fermentans.</title>
        <authorList>
            <person name="Zeng X."/>
            <person name="Shao Z."/>
        </authorList>
    </citation>
    <scope>NUCLEOTIDE SEQUENCE [LARGE SCALE GENOMIC DNA]</scope>
    <source>
        <strain evidence="12 13">DY22613</strain>
    </source>
</reference>
<evidence type="ECO:0000256" key="7">
    <source>
        <dbReference type="ARBA" id="ARBA00024867"/>
    </source>
</evidence>
<dbReference type="AlphaFoldDB" id="A0A3Q9HQ33"/>
<dbReference type="GO" id="GO:0032993">
    <property type="term" value="C:protein-DNA complex"/>
    <property type="evidence" value="ECO:0007669"/>
    <property type="project" value="TreeGrafter"/>
</dbReference>
<dbReference type="Pfam" id="PF00072">
    <property type="entry name" value="Response_reg"/>
    <property type="match status" value="1"/>
</dbReference>
<evidence type="ECO:0000256" key="4">
    <source>
        <dbReference type="ARBA" id="ARBA00023015"/>
    </source>
</evidence>
<organism evidence="12 13">
    <name type="scientific">Anoxybacter fermentans</name>
    <dbReference type="NCBI Taxonomy" id="1323375"/>
    <lineage>
        <taxon>Bacteria</taxon>
        <taxon>Bacillati</taxon>
        <taxon>Bacillota</taxon>
        <taxon>Clostridia</taxon>
        <taxon>Halanaerobiales</taxon>
        <taxon>Anoxybacter</taxon>
    </lineage>
</organism>
<dbReference type="FunFam" id="3.40.50.2300:FF:000001">
    <property type="entry name" value="DNA-binding response regulator PhoB"/>
    <property type="match status" value="1"/>
</dbReference>
<sequence length="238" mass="27330">MKERIILIEDEDKIGKITCAYLEKEGYQVDWYQDGLTGWEALNKKEPDLVILDLMLPGLSGVEICRRLRSKGSQVPIMMLTARGEEKERIAGLEMGADDYLVKPFSLRELVARIHAVLRRYNLNQEGVTLAQKLIYKSGDKTLELDLTHQQVKINGVEKELTATEFKLLAILAQNPNRPFTREELIVKLQGYDYEGYDRTVDAHIKNIRRKLDLVPNQFIITIYRVGYKFAGGEDDNV</sequence>
<dbReference type="Proteomes" id="UP000267250">
    <property type="component" value="Chromosome"/>
</dbReference>
<evidence type="ECO:0000256" key="5">
    <source>
        <dbReference type="ARBA" id="ARBA00023125"/>
    </source>
</evidence>
<feature type="domain" description="Response regulatory" evidence="10">
    <location>
        <begin position="4"/>
        <end position="118"/>
    </location>
</feature>
<evidence type="ECO:0000259" key="10">
    <source>
        <dbReference type="PROSITE" id="PS50110"/>
    </source>
</evidence>
<protein>
    <recommendedName>
        <fullName evidence="1">Stage 0 sporulation protein A homolog</fullName>
    </recommendedName>
</protein>
<dbReference type="GO" id="GO:0000156">
    <property type="term" value="F:phosphorelay response regulator activity"/>
    <property type="evidence" value="ECO:0007669"/>
    <property type="project" value="TreeGrafter"/>
</dbReference>
<evidence type="ECO:0000256" key="8">
    <source>
        <dbReference type="PROSITE-ProRule" id="PRU00169"/>
    </source>
</evidence>
<proteinExistence type="predicted"/>
<dbReference type="SUPFAM" id="SSF52172">
    <property type="entry name" value="CheY-like"/>
    <property type="match status" value="1"/>
</dbReference>
<dbReference type="SUPFAM" id="SSF46894">
    <property type="entry name" value="C-terminal effector domain of the bipartite response regulators"/>
    <property type="match status" value="1"/>
</dbReference>
<dbReference type="PROSITE" id="PS51755">
    <property type="entry name" value="OMPR_PHOB"/>
    <property type="match status" value="1"/>
</dbReference>
<dbReference type="InterPro" id="IPR001867">
    <property type="entry name" value="OmpR/PhoB-type_DNA-bd"/>
</dbReference>
<keyword evidence="5 9" id="KW-0238">DNA-binding</keyword>
<keyword evidence="13" id="KW-1185">Reference proteome</keyword>
<evidence type="ECO:0000256" key="2">
    <source>
        <dbReference type="ARBA" id="ARBA00022553"/>
    </source>
</evidence>
<dbReference type="RefSeq" id="WP_127016465.1">
    <property type="nucleotide sequence ID" value="NZ_CP016379.1"/>
</dbReference>
<dbReference type="OrthoDB" id="9790442at2"/>
<dbReference type="InterPro" id="IPR011006">
    <property type="entry name" value="CheY-like_superfamily"/>
</dbReference>
<name>A0A3Q9HQ33_9FIRM</name>
<keyword evidence="4" id="KW-0805">Transcription regulation</keyword>
<feature type="modified residue" description="4-aspartylphosphate" evidence="8">
    <location>
        <position position="53"/>
    </location>
</feature>
<keyword evidence="6" id="KW-0804">Transcription</keyword>
<evidence type="ECO:0000256" key="3">
    <source>
        <dbReference type="ARBA" id="ARBA00023012"/>
    </source>
</evidence>
<keyword evidence="3" id="KW-0902">Two-component regulatory system</keyword>
<dbReference type="CDD" id="cd00383">
    <property type="entry name" value="trans_reg_C"/>
    <property type="match status" value="1"/>
</dbReference>
<dbReference type="KEGG" id="aft:BBF96_06880"/>
<accession>A0A3Q9HQ33</accession>
<dbReference type="InterPro" id="IPR036388">
    <property type="entry name" value="WH-like_DNA-bd_sf"/>
</dbReference>
<dbReference type="CDD" id="cd17574">
    <property type="entry name" value="REC_OmpR"/>
    <property type="match status" value="1"/>
</dbReference>
<evidence type="ECO:0000256" key="6">
    <source>
        <dbReference type="ARBA" id="ARBA00023163"/>
    </source>
</evidence>
<dbReference type="GO" id="GO:0000976">
    <property type="term" value="F:transcription cis-regulatory region binding"/>
    <property type="evidence" value="ECO:0007669"/>
    <property type="project" value="TreeGrafter"/>
</dbReference>
<dbReference type="Gene3D" id="1.10.10.10">
    <property type="entry name" value="Winged helix-like DNA-binding domain superfamily/Winged helix DNA-binding domain"/>
    <property type="match status" value="1"/>
</dbReference>
<dbReference type="SMART" id="SM00448">
    <property type="entry name" value="REC"/>
    <property type="match status" value="1"/>
</dbReference>
<evidence type="ECO:0000259" key="11">
    <source>
        <dbReference type="PROSITE" id="PS51755"/>
    </source>
</evidence>
<evidence type="ECO:0000313" key="12">
    <source>
        <dbReference type="EMBL" id="AZR73133.1"/>
    </source>
</evidence>
<dbReference type="EMBL" id="CP016379">
    <property type="protein sequence ID" value="AZR73133.1"/>
    <property type="molecule type" value="Genomic_DNA"/>
</dbReference>
<gene>
    <name evidence="12" type="ORF">BBF96_06880</name>
</gene>
<dbReference type="Pfam" id="PF00486">
    <property type="entry name" value="Trans_reg_C"/>
    <property type="match status" value="1"/>
</dbReference>
<feature type="DNA-binding region" description="OmpR/PhoB-type" evidence="9">
    <location>
        <begin position="133"/>
        <end position="232"/>
    </location>
</feature>
<comment type="function">
    <text evidence="7">May play the central regulatory role in sporulation. It may be an element of the effector pathway responsible for the activation of sporulation genes in response to nutritional stress. Spo0A may act in concert with spo0H (a sigma factor) to control the expression of some genes that are critical to the sporulation process.</text>
</comment>
<evidence type="ECO:0000256" key="9">
    <source>
        <dbReference type="PROSITE-ProRule" id="PRU01091"/>
    </source>
</evidence>
<dbReference type="InterPro" id="IPR039420">
    <property type="entry name" value="WalR-like"/>
</dbReference>
<dbReference type="PANTHER" id="PTHR48111:SF4">
    <property type="entry name" value="DNA-BINDING DUAL TRANSCRIPTIONAL REGULATOR OMPR"/>
    <property type="match status" value="1"/>
</dbReference>